<evidence type="ECO:0000313" key="3">
    <source>
        <dbReference type="Proteomes" id="UP001172101"/>
    </source>
</evidence>
<dbReference type="AlphaFoldDB" id="A0AA40DZA5"/>
<evidence type="ECO:0000256" key="1">
    <source>
        <dbReference type="SAM" id="MobiDB-lite"/>
    </source>
</evidence>
<evidence type="ECO:0000313" key="2">
    <source>
        <dbReference type="EMBL" id="KAK0717033.1"/>
    </source>
</evidence>
<dbReference type="GeneID" id="85317401"/>
<dbReference type="Proteomes" id="UP001172101">
    <property type="component" value="Unassembled WGS sequence"/>
</dbReference>
<proteinExistence type="predicted"/>
<accession>A0AA40DZA5</accession>
<dbReference type="RefSeq" id="XP_060295826.1">
    <property type="nucleotide sequence ID" value="XM_060434131.1"/>
</dbReference>
<gene>
    <name evidence="2" type="ORF">B0T26DRAFT_276661</name>
</gene>
<dbReference type="EMBL" id="JAUIRO010000004">
    <property type="protein sequence ID" value="KAK0717033.1"/>
    <property type="molecule type" value="Genomic_DNA"/>
</dbReference>
<feature type="region of interest" description="Disordered" evidence="1">
    <location>
        <begin position="72"/>
        <end position="101"/>
    </location>
</feature>
<sequence length="232" mass="25443">MVRRGRVGGSTVIAKFASRDIRLRKTTRGRGRGRGQRGKAPSSFFSILMAPTYTQSSPLSRNVKPRACTARKWQGDPLPRGKSDHASPFHATSSQGRAQRGNGMGILSPFVGARSQVLYCRHIVQSRRISRPYPLIYTQFRVMLACRGTLDGDLQGGACQRRGLADRAGQDVETTTLDKLIRDPGSGTTDCGLRQPGKAGASYQETDAALKTLDLKVLMVIYKVILTRRPLI</sequence>
<reference evidence="2" key="1">
    <citation type="submission" date="2023-06" db="EMBL/GenBank/DDBJ databases">
        <title>Genome-scale phylogeny and comparative genomics of the fungal order Sordariales.</title>
        <authorList>
            <consortium name="Lawrence Berkeley National Laboratory"/>
            <person name="Hensen N."/>
            <person name="Bonometti L."/>
            <person name="Westerberg I."/>
            <person name="Brannstrom I.O."/>
            <person name="Guillou S."/>
            <person name="Cros-Aarteil S."/>
            <person name="Calhoun S."/>
            <person name="Haridas S."/>
            <person name="Kuo A."/>
            <person name="Mondo S."/>
            <person name="Pangilinan J."/>
            <person name="Riley R."/>
            <person name="LaButti K."/>
            <person name="Andreopoulos B."/>
            <person name="Lipzen A."/>
            <person name="Chen C."/>
            <person name="Yanf M."/>
            <person name="Daum C."/>
            <person name="Ng V."/>
            <person name="Clum A."/>
            <person name="Steindorff A."/>
            <person name="Ohm R."/>
            <person name="Martin F."/>
            <person name="Silar P."/>
            <person name="Natvig D."/>
            <person name="Lalanne C."/>
            <person name="Gautier V."/>
            <person name="Ament-velasquez S.L."/>
            <person name="Kruys A."/>
            <person name="Hutchinson M.I."/>
            <person name="Powell A.J."/>
            <person name="Barry K."/>
            <person name="Miller A.N."/>
            <person name="Grigoriev I.V."/>
            <person name="Debuchy R."/>
            <person name="Gladieux P."/>
            <person name="Thoren M.H."/>
            <person name="Johannesson H."/>
        </authorList>
    </citation>
    <scope>NUCLEOTIDE SEQUENCE</scope>
    <source>
        <strain evidence="2">SMH2392-1A</strain>
    </source>
</reference>
<name>A0AA40DZA5_9PEZI</name>
<organism evidence="2 3">
    <name type="scientific">Lasiosphaeria miniovina</name>
    <dbReference type="NCBI Taxonomy" id="1954250"/>
    <lineage>
        <taxon>Eukaryota</taxon>
        <taxon>Fungi</taxon>
        <taxon>Dikarya</taxon>
        <taxon>Ascomycota</taxon>
        <taxon>Pezizomycotina</taxon>
        <taxon>Sordariomycetes</taxon>
        <taxon>Sordariomycetidae</taxon>
        <taxon>Sordariales</taxon>
        <taxon>Lasiosphaeriaceae</taxon>
        <taxon>Lasiosphaeria</taxon>
    </lineage>
</organism>
<protein>
    <submittedName>
        <fullName evidence="2">Uncharacterized protein</fullName>
    </submittedName>
</protein>
<keyword evidence="3" id="KW-1185">Reference proteome</keyword>
<comment type="caution">
    <text evidence="2">The sequence shown here is derived from an EMBL/GenBank/DDBJ whole genome shotgun (WGS) entry which is preliminary data.</text>
</comment>